<evidence type="ECO:0000313" key="1">
    <source>
        <dbReference type="EMBL" id="JAH84701.1"/>
    </source>
</evidence>
<accession>A0A0E9W308</accession>
<dbReference type="AlphaFoldDB" id="A0A0E9W308"/>
<dbReference type="EMBL" id="GBXM01023876">
    <property type="protein sequence ID" value="JAH84701.1"/>
    <property type="molecule type" value="Transcribed_RNA"/>
</dbReference>
<name>A0A0E9W308_ANGAN</name>
<reference evidence="1" key="2">
    <citation type="journal article" date="2015" name="Fish Shellfish Immunol.">
        <title>Early steps in the European eel (Anguilla anguilla)-Vibrio vulnificus interaction in the gills: Role of the RtxA13 toxin.</title>
        <authorList>
            <person name="Callol A."/>
            <person name="Pajuelo D."/>
            <person name="Ebbesson L."/>
            <person name="Teles M."/>
            <person name="MacKenzie S."/>
            <person name="Amaro C."/>
        </authorList>
    </citation>
    <scope>NUCLEOTIDE SEQUENCE</scope>
</reference>
<sequence length="34" mass="4114">MGVFSLRKEDSHRYLALKIFGRRIIFKSEDFHTD</sequence>
<proteinExistence type="predicted"/>
<reference evidence="1" key="1">
    <citation type="submission" date="2014-11" db="EMBL/GenBank/DDBJ databases">
        <authorList>
            <person name="Amaro Gonzalez C."/>
        </authorList>
    </citation>
    <scope>NUCLEOTIDE SEQUENCE</scope>
</reference>
<organism evidence="1">
    <name type="scientific">Anguilla anguilla</name>
    <name type="common">European freshwater eel</name>
    <name type="synonym">Muraena anguilla</name>
    <dbReference type="NCBI Taxonomy" id="7936"/>
    <lineage>
        <taxon>Eukaryota</taxon>
        <taxon>Metazoa</taxon>
        <taxon>Chordata</taxon>
        <taxon>Craniata</taxon>
        <taxon>Vertebrata</taxon>
        <taxon>Euteleostomi</taxon>
        <taxon>Actinopterygii</taxon>
        <taxon>Neopterygii</taxon>
        <taxon>Teleostei</taxon>
        <taxon>Anguilliformes</taxon>
        <taxon>Anguillidae</taxon>
        <taxon>Anguilla</taxon>
    </lineage>
</organism>
<protein>
    <submittedName>
        <fullName evidence="1">Uncharacterized protein</fullName>
    </submittedName>
</protein>